<dbReference type="AlphaFoldDB" id="A0A9D4EPM9"/>
<evidence type="ECO:0000313" key="2">
    <source>
        <dbReference type="EMBL" id="KAH3783314.1"/>
    </source>
</evidence>
<dbReference type="Proteomes" id="UP000828390">
    <property type="component" value="Unassembled WGS sequence"/>
</dbReference>
<feature type="region of interest" description="Disordered" evidence="1">
    <location>
        <begin position="39"/>
        <end position="68"/>
    </location>
</feature>
<name>A0A9D4EPM9_DREPO</name>
<gene>
    <name evidence="2" type="ORF">DPMN_161250</name>
</gene>
<comment type="caution">
    <text evidence="2">The sequence shown here is derived from an EMBL/GenBank/DDBJ whole genome shotgun (WGS) entry which is preliminary data.</text>
</comment>
<keyword evidence="3" id="KW-1185">Reference proteome</keyword>
<dbReference type="EMBL" id="JAIWYP010000008">
    <property type="protein sequence ID" value="KAH3783314.1"/>
    <property type="molecule type" value="Genomic_DNA"/>
</dbReference>
<accession>A0A9D4EPM9</accession>
<evidence type="ECO:0000256" key="1">
    <source>
        <dbReference type="SAM" id="MobiDB-lite"/>
    </source>
</evidence>
<evidence type="ECO:0000313" key="3">
    <source>
        <dbReference type="Proteomes" id="UP000828390"/>
    </source>
</evidence>
<sequence length="180" mass="20328">MPDGIGKGIRQFRTIWQPPYSHCLVTTLVIVCPVRHRGPVHGTGVRSPARTGDRSGQRSMTSVTGDRSGHWSSINIDWSGHGSIPLVTRDLSGHRSILPVTGQNHGSPGTGLVNGQYYRSPVNTTSQYHRFRLRYLFEYLLLRHPLIRTLYGFKIHMDNSFQSQTCLLLRIRRSNYGLFG</sequence>
<reference evidence="2" key="2">
    <citation type="submission" date="2020-11" db="EMBL/GenBank/DDBJ databases">
        <authorList>
            <person name="McCartney M.A."/>
            <person name="Auch B."/>
            <person name="Kono T."/>
            <person name="Mallez S."/>
            <person name="Becker A."/>
            <person name="Gohl D.M."/>
            <person name="Silverstein K.A.T."/>
            <person name="Koren S."/>
            <person name="Bechman K.B."/>
            <person name="Herman A."/>
            <person name="Abrahante J.E."/>
            <person name="Garbe J."/>
        </authorList>
    </citation>
    <scope>NUCLEOTIDE SEQUENCE</scope>
    <source>
        <strain evidence="2">Duluth1</strain>
        <tissue evidence="2">Whole animal</tissue>
    </source>
</reference>
<protein>
    <submittedName>
        <fullName evidence="2">Uncharacterized protein</fullName>
    </submittedName>
</protein>
<reference evidence="2" key="1">
    <citation type="journal article" date="2019" name="bioRxiv">
        <title>The Genome of the Zebra Mussel, Dreissena polymorpha: A Resource for Invasive Species Research.</title>
        <authorList>
            <person name="McCartney M.A."/>
            <person name="Auch B."/>
            <person name="Kono T."/>
            <person name="Mallez S."/>
            <person name="Zhang Y."/>
            <person name="Obille A."/>
            <person name="Becker A."/>
            <person name="Abrahante J.E."/>
            <person name="Garbe J."/>
            <person name="Badalamenti J.P."/>
            <person name="Herman A."/>
            <person name="Mangelson H."/>
            <person name="Liachko I."/>
            <person name="Sullivan S."/>
            <person name="Sone E.D."/>
            <person name="Koren S."/>
            <person name="Silverstein K.A.T."/>
            <person name="Beckman K.B."/>
            <person name="Gohl D.M."/>
        </authorList>
    </citation>
    <scope>NUCLEOTIDE SEQUENCE</scope>
    <source>
        <strain evidence="2">Duluth1</strain>
        <tissue evidence="2">Whole animal</tissue>
    </source>
</reference>
<organism evidence="2 3">
    <name type="scientific">Dreissena polymorpha</name>
    <name type="common">Zebra mussel</name>
    <name type="synonym">Mytilus polymorpha</name>
    <dbReference type="NCBI Taxonomy" id="45954"/>
    <lineage>
        <taxon>Eukaryota</taxon>
        <taxon>Metazoa</taxon>
        <taxon>Spiralia</taxon>
        <taxon>Lophotrochozoa</taxon>
        <taxon>Mollusca</taxon>
        <taxon>Bivalvia</taxon>
        <taxon>Autobranchia</taxon>
        <taxon>Heteroconchia</taxon>
        <taxon>Euheterodonta</taxon>
        <taxon>Imparidentia</taxon>
        <taxon>Neoheterodontei</taxon>
        <taxon>Myida</taxon>
        <taxon>Dreissenoidea</taxon>
        <taxon>Dreissenidae</taxon>
        <taxon>Dreissena</taxon>
    </lineage>
</organism>
<proteinExistence type="predicted"/>
<feature type="compositionally biased region" description="Polar residues" evidence="1">
    <location>
        <begin position="57"/>
        <end position="68"/>
    </location>
</feature>